<comment type="similarity">
    <text evidence="1">Belongs to the N(4)/N(6)-methyltransferase family.</text>
</comment>
<dbReference type="GO" id="GO:0003677">
    <property type="term" value="F:DNA binding"/>
    <property type="evidence" value="ECO:0007669"/>
    <property type="project" value="InterPro"/>
</dbReference>
<dbReference type="AlphaFoldDB" id="A0A2M7H2X7"/>
<dbReference type="GO" id="GO:0008170">
    <property type="term" value="F:N-methyltransferase activity"/>
    <property type="evidence" value="ECO:0007669"/>
    <property type="project" value="InterPro"/>
</dbReference>
<dbReference type="PANTHER" id="PTHR33375">
    <property type="entry name" value="CHROMOSOME-PARTITIONING PROTEIN PARB-RELATED"/>
    <property type="match status" value="1"/>
</dbReference>
<evidence type="ECO:0000256" key="3">
    <source>
        <dbReference type="ARBA" id="ARBA00022679"/>
    </source>
</evidence>
<dbReference type="CDD" id="cd16401">
    <property type="entry name" value="ParB_N_like_MT"/>
    <property type="match status" value="1"/>
</dbReference>
<dbReference type="PIRSF" id="PIRSF036758">
    <property type="entry name" value="Aden_M_ParB"/>
    <property type="match status" value="1"/>
</dbReference>
<dbReference type="Pfam" id="PF02195">
    <property type="entry name" value="ParB_N"/>
    <property type="match status" value="1"/>
</dbReference>
<dbReference type="InterPro" id="IPR002295">
    <property type="entry name" value="N4/N6-MTase_EcoPI_Mod-like"/>
</dbReference>
<dbReference type="SMART" id="SM00470">
    <property type="entry name" value="ParB"/>
    <property type="match status" value="1"/>
</dbReference>
<keyword evidence="4" id="KW-0949">S-adenosyl-L-methionine</keyword>
<comment type="caution">
    <text evidence="6">The sequence shown here is derived from an EMBL/GenBank/DDBJ whole genome shotgun (WGS) entry which is preliminary data.</text>
</comment>
<keyword evidence="2" id="KW-0489">Methyltransferase</keyword>
<dbReference type="Gene3D" id="3.90.1530.10">
    <property type="entry name" value="Conserved hypothetical protein from pyrococcus furiosus pfu- 392566-001, ParB domain"/>
    <property type="match status" value="1"/>
</dbReference>
<name>A0A2M7H2X7_9BACT</name>
<dbReference type="EMBL" id="PFGC01000047">
    <property type="protein sequence ID" value="PIW36573.1"/>
    <property type="molecule type" value="Genomic_DNA"/>
</dbReference>
<evidence type="ECO:0000259" key="5">
    <source>
        <dbReference type="SMART" id="SM00470"/>
    </source>
</evidence>
<dbReference type="InterPro" id="IPR002941">
    <property type="entry name" value="DNA_methylase_N4/N6"/>
</dbReference>
<gene>
    <name evidence="6" type="ORF">COW24_04640</name>
</gene>
<dbReference type="SUPFAM" id="SSF53335">
    <property type="entry name" value="S-adenosyl-L-methionine-dependent methyltransferases"/>
    <property type="match status" value="1"/>
</dbReference>
<reference evidence="6 7" key="1">
    <citation type="submission" date="2017-09" db="EMBL/GenBank/DDBJ databases">
        <title>Depth-based differentiation of microbial function through sediment-hosted aquifers and enrichment of novel symbionts in the deep terrestrial subsurface.</title>
        <authorList>
            <person name="Probst A.J."/>
            <person name="Ladd B."/>
            <person name="Jarett J.K."/>
            <person name="Geller-Mcgrath D.E."/>
            <person name="Sieber C.M."/>
            <person name="Emerson J.B."/>
            <person name="Anantharaman K."/>
            <person name="Thomas B.C."/>
            <person name="Malmstrom R."/>
            <person name="Stieglmeier M."/>
            <person name="Klingl A."/>
            <person name="Woyke T."/>
            <person name="Ryan C.M."/>
            <person name="Banfield J.F."/>
        </authorList>
    </citation>
    <scope>NUCLEOTIDE SEQUENCE [LARGE SCALE GENOMIC DNA]</scope>
    <source>
        <strain evidence="6">CG15_BIG_FIL_POST_REV_8_21_14_020_45_12</strain>
    </source>
</reference>
<dbReference type="InterPro" id="IPR036086">
    <property type="entry name" value="ParB/Sulfiredoxin_sf"/>
</dbReference>
<sequence length="423" mass="48168">MQTQLQIVQVDVKDLKAAEYNPRRWPDAAIANLTESIKRYGLVDPLLVNSASNRKNTLIGGHFRLFVAKQLGHTRVPVVYIDIPDIEKEKELNLRLNANRGEWDYELLKEFDIDLLLDVGFDDSDLSAIWDDVLDIEDDNFKTMEGLQEAQATTIKEGDLFQLGKHRLICGDSTDPAVIQRLVNGDRVQMVYSDPPYNIGLDYSKGVSTNGKYGGTKVRDNKSLFEYGMFLQKTMEAARTVTGEDAHWFYWCDEQYIGLLQQLYRTLDIDNKRVCLWIKNNHNMTPQIAFNKLYEPCVYGTTGKPYLSPIKNLNEILNQEVGTGNRAIDDVQDLINIWLEKRLPGNEYQHPTEKPPTLHEKPLRRCTKPGDRVLDSFGGSGSTLAACQQLGRIAYLSEIDPIFCQLIINRYEQLTGNSAKQIS</sequence>
<dbReference type="GO" id="GO:0007059">
    <property type="term" value="P:chromosome segregation"/>
    <property type="evidence" value="ECO:0007669"/>
    <property type="project" value="TreeGrafter"/>
</dbReference>
<dbReference type="InterPro" id="IPR050336">
    <property type="entry name" value="Chromosome_partition/occlusion"/>
</dbReference>
<dbReference type="GO" id="GO:0005694">
    <property type="term" value="C:chromosome"/>
    <property type="evidence" value="ECO:0007669"/>
    <property type="project" value="TreeGrafter"/>
</dbReference>
<evidence type="ECO:0000256" key="4">
    <source>
        <dbReference type="ARBA" id="ARBA00022691"/>
    </source>
</evidence>
<dbReference type="InterPro" id="IPR002052">
    <property type="entry name" value="DNA_methylase_N6_adenine_CS"/>
</dbReference>
<dbReference type="Pfam" id="PF01555">
    <property type="entry name" value="N6_N4_Mtase"/>
    <property type="match status" value="1"/>
</dbReference>
<dbReference type="Proteomes" id="UP000230292">
    <property type="component" value="Unassembled WGS sequence"/>
</dbReference>
<dbReference type="PANTHER" id="PTHR33375:SF1">
    <property type="entry name" value="CHROMOSOME-PARTITIONING PROTEIN PARB-RELATED"/>
    <property type="match status" value="1"/>
</dbReference>
<dbReference type="GO" id="GO:0032259">
    <property type="term" value="P:methylation"/>
    <property type="evidence" value="ECO:0007669"/>
    <property type="project" value="UniProtKB-KW"/>
</dbReference>
<evidence type="ECO:0000313" key="6">
    <source>
        <dbReference type="EMBL" id="PIW36573.1"/>
    </source>
</evidence>
<dbReference type="InterPro" id="IPR003115">
    <property type="entry name" value="ParB_N"/>
</dbReference>
<dbReference type="PROSITE" id="PS00092">
    <property type="entry name" value="N6_MTASE"/>
    <property type="match status" value="1"/>
</dbReference>
<evidence type="ECO:0000313" key="7">
    <source>
        <dbReference type="Proteomes" id="UP000230292"/>
    </source>
</evidence>
<evidence type="ECO:0000256" key="2">
    <source>
        <dbReference type="ARBA" id="ARBA00022603"/>
    </source>
</evidence>
<dbReference type="PRINTS" id="PR00506">
    <property type="entry name" value="D21N6MTFRASE"/>
</dbReference>
<proteinExistence type="inferred from homology"/>
<dbReference type="SUPFAM" id="SSF110849">
    <property type="entry name" value="ParB/Sulfiredoxin"/>
    <property type="match status" value="1"/>
</dbReference>
<evidence type="ECO:0000256" key="1">
    <source>
        <dbReference type="ARBA" id="ARBA00006594"/>
    </source>
</evidence>
<feature type="domain" description="ParB-like N-terminal" evidence="5">
    <location>
        <begin position="8"/>
        <end position="98"/>
    </location>
</feature>
<dbReference type="InterPro" id="IPR029063">
    <property type="entry name" value="SAM-dependent_MTases_sf"/>
</dbReference>
<dbReference type="InterPro" id="IPR015840">
    <property type="entry name" value="DNA_MeTrfase_ParB"/>
</dbReference>
<protein>
    <recommendedName>
        <fullName evidence="5">ParB-like N-terminal domain-containing protein</fullName>
    </recommendedName>
</protein>
<dbReference type="Gene3D" id="3.40.50.150">
    <property type="entry name" value="Vaccinia Virus protein VP39"/>
    <property type="match status" value="1"/>
</dbReference>
<keyword evidence="3" id="KW-0808">Transferase</keyword>
<organism evidence="6 7">
    <name type="scientific">Candidatus Kerfeldbacteria bacterium CG15_BIG_FIL_POST_REV_8_21_14_020_45_12</name>
    <dbReference type="NCBI Taxonomy" id="2014247"/>
    <lineage>
        <taxon>Bacteria</taxon>
        <taxon>Candidatus Kerfeldiibacteriota</taxon>
    </lineage>
</organism>
<accession>A0A2M7H2X7</accession>